<organism evidence="1 2">
    <name type="scientific">Tritrichomonas musculus</name>
    <dbReference type="NCBI Taxonomy" id="1915356"/>
    <lineage>
        <taxon>Eukaryota</taxon>
        <taxon>Metamonada</taxon>
        <taxon>Parabasalia</taxon>
        <taxon>Tritrichomonadida</taxon>
        <taxon>Tritrichomonadidae</taxon>
        <taxon>Tritrichomonas</taxon>
    </lineage>
</organism>
<evidence type="ECO:0000313" key="2">
    <source>
        <dbReference type="Proteomes" id="UP001470230"/>
    </source>
</evidence>
<dbReference type="EMBL" id="JAPFFF010000022">
    <property type="protein sequence ID" value="KAK8853673.1"/>
    <property type="molecule type" value="Genomic_DNA"/>
</dbReference>
<accession>A0ABR2HWD9</accession>
<evidence type="ECO:0008006" key="3">
    <source>
        <dbReference type="Google" id="ProtNLM"/>
    </source>
</evidence>
<keyword evidence="2" id="KW-1185">Reference proteome</keyword>
<evidence type="ECO:0000313" key="1">
    <source>
        <dbReference type="EMBL" id="KAK8853673.1"/>
    </source>
</evidence>
<name>A0ABR2HWD9_9EUKA</name>
<dbReference type="Proteomes" id="UP001470230">
    <property type="component" value="Unassembled WGS sequence"/>
</dbReference>
<reference evidence="1 2" key="1">
    <citation type="submission" date="2024-04" db="EMBL/GenBank/DDBJ databases">
        <title>Tritrichomonas musculus Genome.</title>
        <authorList>
            <person name="Alves-Ferreira E."/>
            <person name="Grigg M."/>
            <person name="Lorenzi H."/>
            <person name="Galac M."/>
        </authorList>
    </citation>
    <scope>NUCLEOTIDE SEQUENCE [LARGE SCALE GENOMIC DNA]</scope>
    <source>
        <strain evidence="1 2">EAF2021</strain>
    </source>
</reference>
<sequence>MSKSIRVYDKEYPSLLRYPFKSKYKFINDYLQKVYKSDIKTEPFVKDFKLKSCKELSKPDFSNEPGCWEADLMFIRYYDKDLTKEKNIYLVLINVNTRYLIVEPIKDKAHIWFALERIIIKHPQFLFNVIKCDGEPGFIEMKDNNVIIRFPSGETTFIFDLDEIIKAEYKYDKQLQQRTKEAILVKHNIEALRDLLKQND</sequence>
<comment type="caution">
    <text evidence="1">The sequence shown here is derived from an EMBL/GenBank/DDBJ whole genome shotgun (WGS) entry which is preliminary data.</text>
</comment>
<proteinExistence type="predicted"/>
<gene>
    <name evidence="1" type="ORF">M9Y10_017234</name>
</gene>
<protein>
    <recommendedName>
        <fullName evidence="3">Initiator binding domain-containing protein</fullName>
    </recommendedName>
</protein>